<feature type="transmembrane region" description="Helical" evidence="8">
    <location>
        <begin position="207"/>
        <end position="229"/>
    </location>
</feature>
<sequence>MVEQRQRPPRGRTPSLGRASGAMAVATMVSRLSGLFAKMLLVWVLGLGMINDSYTVANTLPTVVNELLLGGVLTSVAVPLLVSARQNSEEEGESYAQWMITMGVVLLLAATVLAVLAAPLLTELYLGPHTRANRELTTAFAYLLLPGIVFYGLSALLMAILNVRQVFGPPAWAPVMNNVVIIATVAVYSVLPGEISADPVRMGQAKLLVLGVGTMLGIAAQSSVMVLSLRRTGFRFRWRWGWDRRLAEFGALAGWVVLYTVVSQLGMIVAIRVAGQGTSGSVATFHYAWLLSQVPYGVLGVSLLQALMPRISRSVAQGDTESFVRDVGLGSRLSAVLLMPVSALMLTAGSAIGVAFFSLGQGSVGAADRLGVTLGVASAGIVPFAITMLQLRAFYAMKDARTPMLINVIMVVFRTAVCYTLLVWLDPRQLVVGVALSMSLSFFVGAVVGQCWLHHRLGRMQTRRTLVGLGWSLLASSIGCACAFAAWYTLRERLGGFGEVATAWMSLGVHGTLVLGLGFGVMLLLPIPEMGMIRQRLRGLLSRF</sequence>
<keyword evidence="6 8" id="KW-1133">Transmembrane helix</keyword>
<feature type="transmembrane region" description="Helical" evidence="8">
    <location>
        <begin position="403"/>
        <end position="424"/>
    </location>
</feature>
<dbReference type="GO" id="GO:0008360">
    <property type="term" value="P:regulation of cell shape"/>
    <property type="evidence" value="ECO:0007669"/>
    <property type="project" value="UniProtKB-KW"/>
</dbReference>
<gene>
    <name evidence="9" type="primary">mviN</name>
    <name evidence="9" type="ORF">CDG81_10895</name>
    <name evidence="10" type="ORF">IL38_10950</name>
</gene>
<accession>A0A099D6A7</accession>
<dbReference type="InterPro" id="IPR051050">
    <property type="entry name" value="Lipid_II_flippase_MurJ/MviN"/>
</dbReference>
<evidence type="ECO:0000256" key="6">
    <source>
        <dbReference type="ARBA" id="ARBA00022989"/>
    </source>
</evidence>
<keyword evidence="3 8" id="KW-0812">Transmembrane</keyword>
<evidence type="ECO:0000256" key="4">
    <source>
        <dbReference type="ARBA" id="ARBA00022960"/>
    </source>
</evidence>
<keyword evidence="5" id="KW-0573">Peptidoglycan synthesis</keyword>
<dbReference type="EMBL" id="JPMV01000018">
    <property type="protein sequence ID" value="KGI81456.1"/>
    <property type="molecule type" value="Genomic_DNA"/>
</dbReference>
<feature type="transmembrane region" description="Helical" evidence="8">
    <location>
        <begin position="67"/>
        <end position="84"/>
    </location>
</feature>
<keyword evidence="11" id="KW-1185">Reference proteome</keyword>
<dbReference type="OrthoDB" id="9786339at2"/>
<feature type="transmembrane region" description="Helical" evidence="8">
    <location>
        <begin position="96"/>
        <end position="120"/>
    </location>
</feature>
<dbReference type="Proteomes" id="UP000029737">
    <property type="component" value="Unassembled WGS sequence"/>
</dbReference>
<evidence type="ECO:0000256" key="2">
    <source>
        <dbReference type="ARBA" id="ARBA00022475"/>
    </source>
</evidence>
<keyword evidence="2" id="KW-1003">Cell membrane</keyword>
<evidence type="ECO:0000256" key="8">
    <source>
        <dbReference type="SAM" id="Phobius"/>
    </source>
</evidence>
<evidence type="ECO:0000313" key="11">
    <source>
        <dbReference type="Proteomes" id="UP000029737"/>
    </source>
</evidence>
<evidence type="ECO:0000256" key="5">
    <source>
        <dbReference type="ARBA" id="ARBA00022984"/>
    </source>
</evidence>
<evidence type="ECO:0000313" key="12">
    <source>
        <dbReference type="Proteomes" id="UP000215043"/>
    </source>
</evidence>
<reference evidence="10 11" key="1">
    <citation type="journal article" date="2014" name="PLoS ONE">
        <title>Identification and Characterization of a New Erythromycin Biosynthetic Gene Cluster in Actinopolyspora erythraea YIM90600, a Novel Erythronolide-Producing Halophilic Actinomycete Isolated from Salt Field.</title>
        <authorList>
            <person name="Chen D."/>
            <person name="Feng J."/>
            <person name="Huang L."/>
            <person name="Zhang Q."/>
            <person name="Wu J."/>
            <person name="Zhu X."/>
            <person name="Duan Y."/>
            <person name="Xu Z."/>
        </authorList>
    </citation>
    <scope>NUCLEOTIDE SEQUENCE [LARGE SCALE GENOMIC DNA]</scope>
    <source>
        <strain evidence="10 11">YIM90600</strain>
    </source>
</reference>
<proteinExistence type="predicted"/>
<feature type="transmembrane region" description="Helical" evidence="8">
    <location>
        <begin position="287"/>
        <end position="307"/>
    </location>
</feature>
<dbReference type="CDD" id="cd13123">
    <property type="entry name" value="MATE_MurJ_like"/>
    <property type="match status" value="1"/>
</dbReference>
<dbReference type="eggNOG" id="COG0728">
    <property type="taxonomic scope" value="Bacteria"/>
</dbReference>
<dbReference type="GO" id="GO:0009252">
    <property type="term" value="P:peptidoglycan biosynthetic process"/>
    <property type="evidence" value="ECO:0007669"/>
    <property type="project" value="UniProtKB-KW"/>
</dbReference>
<feature type="transmembrane region" description="Helical" evidence="8">
    <location>
        <begin position="335"/>
        <end position="358"/>
    </location>
</feature>
<dbReference type="GO" id="GO:0005886">
    <property type="term" value="C:plasma membrane"/>
    <property type="evidence" value="ECO:0007669"/>
    <property type="project" value="UniProtKB-SubCell"/>
</dbReference>
<feature type="transmembrane region" description="Helical" evidence="8">
    <location>
        <begin position="430"/>
        <end position="453"/>
    </location>
</feature>
<dbReference type="HOGENOM" id="CLU_006797_3_0_11"/>
<comment type="subcellular location">
    <subcellularLocation>
        <location evidence="1">Cell membrane</location>
        <topology evidence="1">Multi-pass membrane protein</topology>
    </subcellularLocation>
</comment>
<dbReference type="Pfam" id="PF03023">
    <property type="entry name" value="MurJ"/>
    <property type="match status" value="1"/>
</dbReference>
<feature type="transmembrane region" description="Helical" evidence="8">
    <location>
        <begin position="507"/>
        <end position="527"/>
    </location>
</feature>
<dbReference type="Proteomes" id="UP000215043">
    <property type="component" value="Chromosome"/>
</dbReference>
<feature type="transmembrane region" description="Helical" evidence="8">
    <location>
        <begin position="249"/>
        <end position="275"/>
    </location>
</feature>
<dbReference type="PANTHER" id="PTHR47019:SF1">
    <property type="entry name" value="LIPID II FLIPPASE MURJ"/>
    <property type="match status" value="1"/>
</dbReference>
<dbReference type="PRINTS" id="PR01806">
    <property type="entry name" value="VIRFACTRMVIN"/>
</dbReference>
<dbReference type="KEGG" id="aey:CDG81_10895"/>
<feature type="transmembrane region" description="Helical" evidence="8">
    <location>
        <begin position="21"/>
        <end position="47"/>
    </location>
</feature>
<organism evidence="9 12">
    <name type="scientific">Actinopolyspora erythraea</name>
    <dbReference type="NCBI Taxonomy" id="414996"/>
    <lineage>
        <taxon>Bacteria</taxon>
        <taxon>Bacillati</taxon>
        <taxon>Actinomycetota</taxon>
        <taxon>Actinomycetes</taxon>
        <taxon>Actinopolysporales</taxon>
        <taxon>Actinopolysporaceae</taxon>
        <taxon>Actinopolyspora</taxon>
    </lineage>
</organism>
<dbReference type="EMBL" id="CP022752">
    <property type="protein sequence ID" value="ASU78701.1"/>
    <property type="molecule type" value="Genomic_DNA"/>
</dbReference>
<evidence type="ECO:0000256" key="1">
    <source>
        <dbReference type="ARBA" id="ARBA00004651"/>
    </source>
</evidence>
<keyword evidence="4" id="KW-0133">Cell shape</keyword>
<dbReference type="NCBIfam" id="TIGR01695">
    <property type="entry name" value="murJ_mviN"/>
    <property type="match status" value="1"/>
</dbReference>
<dbReference type="GO" id="GO:0034204">
    <property type="term" value="P:lipid translocation"/>
    <property type="evidence" value="ECO:0007669"/>
    <property type="project" value="TreeGrafter"/>
</dbReference>
<keyword evidence="7 8" id="KW-0472">Membrane</keyword>
<dbReference type="InterPro" id="IPR004268">
    <property type="entry name" value="MurJ"/>
</dbReference>
<feature type="transmembrane region" description="Helical" evidence="8">
    <location>
        <begin position="465"/>
        <end position="487"/>
    </location>
</feature>
<protein>
    <submittedName>
        <fullName evidence="9 10">Membrane protein</fullName>
    </submittedName>
</protein>
<feature type="transmembrane region" description="Helical" evidence="8">
    <location>
        <begin position="370"/>
        <end position="391"/>
    </location>
</feature>
<reference evidence="9 12" key="2">
    <citation type="submission" date="2017-08" db="EMBL/GenBank/DDBJ databases">
        <title>The complete genome sequence of moderately halophilic actinomycete Actinopolyspora erythraea YIM 90600, the producer of novel erythromycin, novel actinopolysporins A-C and tubercidin.</title>
        <authorList>
            <person name="Yin M."/>
            <person name="Tang S."/>
        </authorList>
    </citation>
    <scope>NUCLEOTIDE SEQUENCE [LARGE SCALE GENOMIC DNA]</scope>
    <source>
        <strain evidence="9 12">YIM 90600</strain>
    </source>
</reference>
<dbReference type="RefSeq" id="WP_043573108.1">
    <property type="nucleotide sequence ID" value="NZ_CP022752.1"/>
</dbReference>
<feature type="transmembrane region" description="Helical" evidence="8">
    <location>
        <begin position="175"/>
        <end position="195"/>
    </location>
</feature>
<evidence type="ECO:0000256" key="7">
    <source>
        <dbReference type="ARBA" id="ARBA00023136"/>
    </source>
</evidence>
<dbReference type="AlphaFoldDB" id="A0A099D6A7"/>
<evidence type="ECO:0000256" key="3">
    <source>
        <dbReference type="ARBA" id="ARBA00022692"/>
    </source>
</evidence>
<feature type="transmembrane region" description="Helical" evidence="8">
    <location>
        <begin position="140"/>
        <end position="163"/>
    </location>
</feature>
<dbReference type="GO" id="GO:0015648">
    <property type="term" value="F:lipid-linked peptidoglycan transporter activity"/>
    <property type="evidence" value="ECO:0007669"/>
    <property type="project" value="TreeGrafter"/>
</dbReference>
<evidence type="ECO:0000313" key="10">
    <source>
        <dbReference type="EMBL" id="KGI81456.1"/>
    </source>
</evidence>
<name>A0A099D6A7_9ACTN</name>
<evidence type="ECO:0000313" key="9">
    <source>
        <dbReference type="EMBL" id="ASU78701.1"/>
    </source>
</evidence>
<dbReference type="PANTHER" id="PTHR47019">
    <property type="entry name" value="LIPID II FLIPPASE MURJ"/>
    <property type="match status" value="1"/>
</dbReference>